<comment type="caution">
    <text evidence="1">The sequence shown here is derived from an EMBL/GenBank/DDBJ whole genome shotgun (WGS) entry which is preliminary data.</text>
</comment>
<evidence type="ECO:0000313" key="1">
    <source>
        <dbReference type="EMBL" id="GES90796.1"/>
    </source>
</evidence>
<dbReference type="AlphaFoldDB" id="A0A8H3LRE8"/>
<gene>
    <name evidence="1" type="ORF">RCL2_001762200</name>
</gene>
<dbReference type="Proteomes" id="UP000615446">
    <property type="component" value="Unassembled WGS sequence"/>
</dbReference>
<reference evidence="1" key="1">
    <citation type="submission" date="2019-10" db="EMBL/GenBank/DDBJ databases">
        <title>Conservation and host-specific expression of non-tandemly repeated heterogenous ribosome RNA gene in arbuscular mycorrhizal fungi.</title>
        <authorList>
            <person name="Maeda T."/>
            <person name="Kobayashi Y."/>
            <person name="Nakagawa T."/>
            <person name="Ezawa T."/>
            <person name="Yamaguchi K."/>
            <person name="Bino T."/>
            <person name="Nishimoto Y."/>
            <person name="Shigenobu S."/>
            <person name="Kawaguchi M."/>
        </authorList>
    </citation>
    <scope>NUCLEOTIDE SEQUENCE</scope>
    <source>
        <strain evidence="1">HR1</strain>
    </source>
</reference>
<evidence type="ECO:0000313" key="2">
    <source>
        <dbReference type="Proteomes" id="UP000615446"/>
    </source>
</evidence>
<organism evidence="1 2">
    <name type="scientific">Rhizophagus clarus</name>
    <dbReference type="NCBI Taxonomy" id="94130"/>
    <lineage>
        <taxon>Eukaryota</taxon>
        <taxon>Fungi</taxon>
        <taxon>Fungi incertae sedis</taxon>
        <taxon>Mucoromycota</taxon>
        <taxon>Glomeromycotina</taxon>
        <taxon>Glomeromycetes</taxon>
        <taxon>Glomerales</taxon>
        <taxon>Glomeraceae</taxon>
        <taxon>Rhizophagus</taxon>
    </lineage>
</organism>
<name>A0A8H3LRE8_9GLOM</name>
<proteinExistence type="predicted"/>
<protein>
    <submittedName>
        <fullName evidence="1">Uncharacterized protein</fullName>
    </submittedName>
</protein>
<sequence>MTKKRYFKTLLCLLCQAIYLSFKYAKEKLHILKLSKKGMWNKIINLKKCLLDHFMDLEISQNEEYQSKLQALSFNPNLDKDGGLRQKDKQRADIMQQIIPLVNTMINVSELVIQSDPILQSSASSVLKITAPPFELKE</sequence>
<dbReference type="EMBL" id="BLAL01000196">
    <property type="protein sequence ID" value="GES90796.1"/>
    <property type="molecule type" value="Genomic_DNA"/>
</dbReference>
<accession>A0A8H3LRE8</accession>